<dbReference type="Pfam" id="PF00512">
    <property type="entry name" value="HisKA"/>
    <property type="match status" value="1"/>
</dbReference>
<protein>
    <recommendedName>
        <fullName evidence="3">histidine kinase</fullName>
        <ecNumber evidence="3">2.7.13.3</ecNumber>
    </recommendedName>
</protein>
<dbReference type="GO" id="GO:0004721">
    <property type="term" value="F:phosphoprotein phosphatase activity"/>
    <property type="evidence" value="ECO:0007669"/>
    <property type="project" value="TreeGrafter"/>
</dbReference>
<dbReference type="InterPro" id="IPR050351">
    <property type="entry name" value="BphY/WalK/GraS-like"/>
</dbReference>
<dbReference type="Pfam" id="PF02518">
    <property type="entry name" value="HATPase_c"/>
    <property type="match status" value="1"/>
</dbReference>
<dbReference type="Proteomes" id="UP000270678">
    <property type="component" value="Chromosome"/>
</dbReference>
<dbReference type="PANTHER" id="PTHR45453">
    <property type="entry name" value="PHOSPHATE REGULON SENSOR PROTEIN PHOR"/>
    <property type="match status" value="1"/>
</dbReference>
<dbReference type="OrthoDB" id="9792991at2"/>
<keyword evidence="4" id="KW-0597">Phosphoprotein</keyword>
<organism evidence="11 12">
    <name type="scientific">Paenibacillus lutimineralis</name>
    <dbReference type="NCBI Taxonomy" id="2707005"/>
    <lineage>
        <taxon>Bacteria</taxon>
        <taxon>Bacillati</taxon>
        <taxon>Bacillota</taxon>
        <taxon>Bacilli</taxon>
        <taxon>Bacillales</taxon>
        <taxon>Paenibacillaceae</taxon>
        <taxon>Paenibacillus</taxon>
    </lineage>
</organism>
<accession>A0A3S9V753</accession>
<evidence type="ECO:0000256" key="1">
    <source>
        <dbReference type="ARBA" id="ARBA00000085"/>
    </source>
</evidence>
<evidence type="ECO:0000313" key="11">
    <source>
        <dbReference type="EMBL" id="AZS18377.1"/>
    </source>
</evidence>
<evidence type="ECO:0000256" key="2">
    <source>
        <dbReference type="ARBA" id="ARBA00004370"/>
    </source>
</evidence>
<dbReference type="SMART" id="SM00388">
    <property type="entry name" value="HisKA"/>
    <property type="match status" value="1"/>
</dbReference>
<proteinExistence type="predicted"/>
<evidence type="ECO:0000256" key="4">
    <source>
        <dbReference type="ARBA" id="ARBA00022553"/>
    </source>
</evidence>
<dbReference type="GO" id="GO:0016036">
    <property type="term" value="P:cellular response to phosphate starvation"/>
    <property type="evidence" value="ECO:0007669"/>
    <property type="project" value="TreeGrafter"/>
</dbReference>
<dbReference type="Gene3D" id="3.30.565.10">
    <property type="entry name" value="Histidine kinase-like ATPase, C-terminal domain"/>
    <property type="match status" value="1"/>
</dbReference>
<evidence type="ECO:0000256" key="9">
    <source>
        <dbReference type="ARBA" id="ARBA00023012"/>
    </source>
</evidence>
<dbReference type="GO" id="GO:0000155">
    <property type="term" value="F:phosphorelay sensor kinase activity"/>
    <property type="evidence" value="ECO:0007669"/>
    <property type="project" value="InterPro"/>
</dbReference>
<dbReference type="SUPFAM" id="SSF47384">
    <property type="entry name" value="Homodimeric domain of signal transducing histidine kinase"/>
    <property type="match status" value="1"/>
</dbReference>
<reference evidence="12" key="1">
    <citation type="submission" date="2018-12" db="EMBL/GenBank/DDBJ databases">
        <title>Complete genome sequence of Paenibacillus sp. MBLB1234.</title>
        <authorList>
            <person name="Nam Y.-D."/>
            <person name="Kang J."/>
            <person name="Chung W.-H."/>
            <person name="Park Y.S."/>
        </authorList>
    </citation>
    <scope>NUCLEOTIDE SEQUENCE [LARGE SCALE GENOMIC DNA]</scope>
    <source>
        <strain evidence="12">MBLB1234</strain>
    </source>
</reference>
<gene>
    <name evidence="11" type="ORF">EI981_19660</name>
</gene>
<evidence type="ECO:0000256" key="8">
    <source>
        <dbReference type="ARBA" id="ARBA00022840"/>
    </source>
</evidence>
<dbReference type="Gene3D" id="1.10.287.130">
    <property type="match status" value="1"/>
</dbReference>
<comment type="catalytic activity">
    <reaction evidence="1">
        <text>ATP + protein L-histidine = ADP + protein N-phospho-L-histidine.</text>
        <dbReference type="EC" id="2.7.13.3"/>
    </reaction>
</comment>
<keyword evidence="12" id="KW-1185">Reference proteome</keyword>
<dbReference type="KEGG" id="plut:EI981_19660"/>
<dbReference type="InterPro" id="IPR036097">
    <property type="entry name" value="HisK_dim/P_sf"/>
</dbReference>
<keyword evidence="9" id="KW-0902">Two-component regulatory system</keyword>
<dbReference type="CDD" id="cd00082">
    <property type="entry name" value="HisKA"/>
    <property type="match status" value="1"/>
</dbReference>
<feature type="domain" description="Histidine kinase" evidence="10">
    <location>
        <begin position="88"/>
        <end position="284"/>
    </location>
</feature>
<dbReference type="GO" id="GO:0005886">
    <property type="term" value="C:plasma membrane"/>
    <property type="evidence" value="ECO:0007669"/>
    <property type="project" value="TreeGrafter"/>
</dbReference>
<keyword evidence="7 11" id="KW-0418">Kinase</keyword>
<evidence type="ECO:0000256" key="3">
    <source>
        <dbReference type="ARBA" id="ARBA00012438"/>
    </source>
</evidence>
<dbReference type="PRINTS" id="PR01780">
    <property type="entry name" value="LANTIREGPROT"/>
</dbReference>
<keyword evidence="6" id="KW-0547">Nucleotide-binding</keyword>
<comment type="subcellular location">
    <subcellularLocation>
        <location evidence="2">Membrane</location>
    </subcellularLocation>
</comment>
<evidence type="ECO:0000313" key="12">
    <source>
        <dbReference type="Proteomes" id="UP000270678"/>
    </source>
</evidence>
<name>A0A3S9V753_9BACL</name>
<dbReference type="InterPro" id="IPR008358">
    <property type="entry name" value="Sig_transdc_His_kin/Pase_MprB"/>
</dbReference>
<evidence type="ECO:0000256" key="6">
    <source>
        <dbReference type="ARBA" id="ARBA00022741"/>
    </source>
</evidence>
<dbReference type="PANTHER" id="PTHR45453:SF1">
    <property type="entry name" value="PHOSPHATE REGULON SENSOR PROTEIN PHOR"/>
    <property type="match status" value="1"/>
</dbReference>
<dbReference type="InterPro" id="IPR003661">
    <property type="entry name" value="HisK_dim/P_dom"/>
</dbReference>
<dbReference type="InterPro" id="IPR005467">
    <property type="entry name" value="His_kinase_dom"/>
</dbReference>
<keyword evidence="5" id="KW-0808">Transferase</keyword>
<dbReference type="InterPro" id="IPR036890">
    <property type="entry name" value="HATPase_C_sf"/>
</dbReference>
<evidence type="ECO:0000256" key="5">
    <source>
        <dbReference type="ARBA" id="ARBA00022679"/>
    </source>
</evidence>
<dbReference type="SUPFAM" id="SSF55874">
    <property type="entry name" value="ATPase domain of HSP90 chaperone/DNA topoisomerase II/histidine kinase"/>
    <property type="match status" value="1"/>
</dbReference>
<dbReference type="EMBL" id="CP034346">
    <property type="protein sequence ID" value="AZS18377.1"/>
    <property type="molecule type" value="Genomic_DNA"/>
</dbReference>
<dbReference type="CDD" id="cd00075">
    <property type="entry name" value="HATPase"/>
    <property type="match status" value="1"/>
</dbReference>
<dbReference type="SMART" id="SM00387">
    <property type="entry name" value="HATPase_c"/>
    <property type="match status" value="1"/>
</dbReference>
<dbReference type="GO" id="GO:0005524">
    <property type="term" value="F:ATP binding"/>
    <property type="evidence" value="ECO:0007669"/>
    <property type="project" value="UniProtKB-KW"/>
</dbReference>
<evidence type="ECO:0000259" key="10">
    <source>
        <dbReference type="PROSITE" id="PS50109"/>
    </source>
</evidence>
<dbReference type="EC" id="2.7.13.3" evidence="3"/>
<dbReference type="InterPro" id="IPR003594">
    <property type="entry name" value="HATPase_dom"/>
</dbReference>
<dbReference type="PROSITE" id="PS50109">
    <property type="entry name" value="HIS_KIN"/>
    <property type="match status" value="1"/>
</dbReference>
<dbReference type="AlphaFoldDB" id="A0A3S9V753"/>
<keyword evidence="8" id="KW-0067">ATP-binding</keyword>
<evidence type="ECO:0000256" key="7">
    <source>
        <dbReference type="ARBA" id="ARBA00022777"/>
    </source>
</evidence>
<sequence length="302" mass="34220">MLVLTILSMAAAAFLLVHLLMLRRELGRMTEQLQSYNEGVTGKKIDVALFDPKLEALAGQINRQSHLIVEAKAHRKRIENEFRQAAASISHDIRTPLTSIFGYIQLLEVENITPEEKLEYIAVVKNRTKRLQALLNDFFELSVIESPDYPLKTEKLGLTALISDIVVDFYDSFNERGIIPDIRLPEENASVYADESAVRRVVENLLFNTVKYASSQVEIWLEQRQETVDLTIINDARELAGSDVNLLFDRFYTADRARSAQTSGLGLPIAKSLMNNMGGTLTAELNGEKLMLICRWKKVKRH</sequence>